<organism evidence="4 5">
    <name type="scientific">Rhodotorula graminis (strain WP1)</name>
    <dbReference type="NCBI Taxonomy" id="578459"/>
    <lineage>
        <taxon>Eukaryota</taxon>
        <taxon>Fungi</taxon>
        <taxon>Dikarya</taxon>
        <taxon>Basidiomycota</taxon>
        <taxon>Pucciniomycotina</taxon>
        <taxon>Microbotryomycetes</taxon>
        <taxon>Sporidiobolales</taxon>
        <taxon>Sporidiobolaceae</taxon>
        <taxon>Rhodotorula</taxon>
    </lineage>
</organism>
<evidence type="ECO:0000313" key="4">
    <source>
        <dbReference type="EMBL" id="KPV77941.1"/>
    </source>
</evidence>
<protein>
    <recommendedName>
        <fullName evidence="3">RNase T2-like C-terminal domain-containing protein</fullName>
    </recommendedName>
</protein>
<dbReference type="InterPro" id="IPR036430">
    <property type="entry name" value="RNase_T2-like_sf"/>
</dbReference>
<dbReference type="GO" id="GO:0006401">
    <property type="term" value="P:RNA catabolic process"/>
    <property type="evidence" value="ECO:0007669"/>
    <property type="project" value="TreeGrafter"/>
</dbReference>
<dbReference type="EMBL" id="KQ474073">
    <property type="protein sequence ID" value="KPV77941.1"/>
    <property type="molecule type" value="Genomic_DNA"/>
</dbReference>
<evidence type="ECO:0000256" key="2">
    <source>
        <dbReference type="RuleBase" id="RU004328"/>
    </source>
</evidence>
<dbReference type="OrthoDB" id="435754at2759"/>
<dbReference type="Proteomes" id="UP000053890">
    <property type="component" value="Unassembled WGS sequence"/>
</dbReference>
<dbReference type="Pfam" id="PF25488">
    <property type="entry name" value="RNaseT2L_C"/>
    <property type="match status" value="1"/>
</dbReference>
<dbReference type="InterPro" id="IPR001568">
    <property type="entry name" value="RNase_T2-like"/>
</dbReference>
<accession>A0A194SEL7</accession>
<evidence type="ECO:0000259" key="3">
    <source>
        <dbReference type="Pfam" id="PF25488"/>
    </source>
</evidence>
<reference evidence="4 5" key="1">
    <citation type="journal article" date="2015" name="Front. Microbiol.">
        <title>Genome sequence of the plant growth promoting endophytic yeast Rhodotorula graminis WP1.</title>
        <authorList>
            <person name="Firrincieli A."/>
            <person name="Otillar R."/>
            <person name="Salamov A."/>
            <person name="Schmutz J."/>
            <person name="Khan Z."/>
            <person name="Redman R.S."/>
            <person name="Fleck N.D."/>
            <person name="Lindquist E."/>
            <person name="Grigoriev I.V."/>
            <person name="Doty S.L."/>
        </authorList>
    </citation>
    <scope>NUCLEOTIDE SEQUENCE [LARGE SCALE GENOMIC DNA]</scope>
    <source>
        <strain evidence="4 5">WP1</strain>
    </source>
</reference>
<keyword evidence="5" id="KW-1185">Reference proteome</keyword>
<name>A0A194SEL7_RHOGW</name>
<dbReference type="GO" id="GO:0005576">
    <property type="term" value="C:extracellular region"/>
    <property type="evidence" value="ECO:0007669"/>
    <property type="project" value="TreeGrafter"/>
</dbReference>
<sequence>MGTYWKSNTGDDDSLWVHEWAKVRTCISTLNTTCYGRSYKQYDEVVDYFERAVELFQTLPTHKWLAAEGIVPSRTKTYTAAELEAAVKKHYGHEVYFGCTSSGELDEVWYYYLTKGPVAGGKYLPVEVVGSKGSCPATGIKYIPKDGALAGGSSPSGNYTSAFLNVEYESAQDGCLISSGNWYTTGTCAQYRLYGDGLTSPFAMTTSKGPCTVSAGAQLSCAAGNVGSTFTLDADKYLTYDGSSSFYASVVAEGSTQASVLTSSSEATVPIKVRYGAPQ</sequence>
<proteinExistence type="inferred from homology"/>
<dbReference type="RefSeq" id="XP_018273990.1">
    <property type="nucleotide sequence ID" value="XM_018413037.1"/>
</dbReference>
<gene>
    <name evidence="4" type="ORF">RHOBADRAFT_32524</name>
</gene>
<comment type="similarity">
    <text evidence="1 2">Belongs to the RNase T2 family.</text>
</comment>
<dbReference type="Gene3D" id="3.90.730.10">
    <property type="entry name" value="Ribonuclease T2-like"/>
    <property type="match status" value="1"/>
</dbReference>
<dbReference type="GO" id="GO:0003723">
    <property type="term" value="F:RNA binding"/>
    <property type="evidence" value="ECO:0007669"/>
    <property type="project" value="InterPro"/>
</dbReference>
<dbReference type="STRING" id="578459.A0A194SEL7"/>
<dbReference type="GO" id="GO:0033897">
    <property type="term" value="F:ribonuclease T2 activity"/>
    <property type="evidence" value="ECO:0007669"/>
    <property type="project" value="InterPro"/>
</dbReference>
<dbReference type="OMA" id="YMSEYWK"/>
<dbReference type="GeneID" id="28973486"/>
<dbReference type="PANTHER" id="PTHR11240:SF22">
    <property type="entry name" value="RIBONUCLEASE T2"/>
    <property type="match status" value="1"/>
</dbReference>
<feature type="domain" description="RNase T2-like C-terminal" evidence="3">
    <location>
        <begin position="160"/>
        <end position="273"/>
    </location>
</feature>
<dbReference type="AlphaFoldDB" id="A0A194SEL7"/>
<evidence type="ECO:0000313" key="5">
    <source>
        <dbReference type="Proteomes" id="UP000053890"/>
    </source>
</evidence>
<dbReference type="InterPro" id="IPR057328">
    <property type="entry name" value="RNaseT2L_C"/>
</dbReference>
<dbReference type="Pfam" id="PF00445">
    <property type="entry name" value="Ribonuclease_T2"/>
    <property type="match status" value="1"/>
</dbReference>
<evidence type="ECO:0000256" key="1">
    <source>
        <dbReference type="ARBA" id="ARBA00007469"/>
    </source>
</evidence>
<dbReference type="PANTHER" id="PTHR11240">
    <property type="entry name" value="RIBONUCLEASE T2"/>
    <property type="match status" value="1"/>
</dbReference>
<dbReference type="SUPFAM" id="SSF55895">
    <property type="entry name" value="Ribonuclease Rh-like"/>
    <property type="match status" value="1"/>
</dbReference>